<organism evidence="1">
    <name type="scientific">Arundo donax</name>
    <name type="common">Giant reed</name>
    <name type="synonym">Donax arundinaceus</name>
    <dbReference type="NCBI Taxonomy" id="35708"/>
    <lineage>
        <taxon>Eukaryota</taxon>
        <taxon>Viridiplantae</taxon>
        <taxon>Streptophyta</taxon>
        <taxon>Embryophyta</taxon>
        <taxon>Tracheophyta</taxon>
        <taxon>Spermatophyta</taxon>
        <taxon>Magnoliopsida</taxon>
        <taxon>Liliopsida</taxon>
        <taxon>Poales</taxon>
        <taxon>Poaceae</taxon>
        <taxon>PACMAD clade</taxon>
        <taxon>Arundinoideae</taxon>
        <taxon>Arundineae</taxon>
        <taxon>Arundo</taxon>
    </lineage>
</organism>
<reference evidence="1" key="1">
    <citation type="submission" date="2014-09" db="EMBL/GenBank/DDBJ databases">
        <authorList>
            <person name="Magalhaes I.L.F."/>
            <person name="Oliveira U."/>
            <person name="Santos F.R."/>
            <person name="Vidigal T.H.D.A."/>
            <person name="Brescovit A.D."/>
            <person name="Santos A.J."/>
        </authorList>
    </citation>
    <scope>NUCLEOTIDE SEQUENCE</scope>
    <source>
        <tissue evidence="1">Shoot tissue taken approximately 20 cm above the soil surface</tissue>
    </source>
</reference>
<dbReference type="EMBL" id="GBRH01244704">
    <property type="protein sequence ID" value="JAD53191.1"/>
    <property type="molecule type" value="Transcribed_RNA"/>
</dbReference>
<proteinExistence type="predicted"/>
<evidence type="ECO:0000313" key="1">
    <source>
        <dbReference type="EMBL" id="JAD53191.1"/>
    </source>
</evidence>
<sequence>MLRLFRDPDEILLVDEKSQNSNSRCSNAGQLEKLRKLIGHRTR</sequence>
<name>A0A0A9AQ01_ARUDO</name>
<dbReference type="AlphaFoldDB" id="A0A0A9AQ01"/>
<reference evidence="1" key="2">
    <citation type="journal article" date="2015" name="Data Brief">
        <title>Shoot transcriptome of the giant reed, Arundo donax.</title>
        <authorList>
            <person name="Barrero R.A."/>
            <person name="Guerrero F.D."/>
            <person name="Moolhuijzen P."/>
            <person name="Goolsby J.A."/>
            <person name="Tidwell J."/>
            <person name="Bellgard S.E."/>
            <person name="Bellgard M.I."/>
        </authorList>
    </citation>
    <scope>NUCLEOTIDE SEQUENCE</scope>
    <source>
        <tissue evidence="1">Shoot tissue taken approximately 20 cm above the soil surface</tissue>
    </source>
</reference>
<protein>
    <submittedName>
        <fullName evidence="1">Uncharacterized protein</fullName>
    </submittedName>
</protein>
<accession>A0A0A9AQ01</accession>